<comment type="caution">
    <text evidence="4">The sequence shown here is derived from an EMBL/GenBank/DDBJ whole genome shotgun (WGS) entry which is preliminary data.</text>
</comment>
<evidence type="ECO:0000313" key="5">
    <source>
        <dbReference type="Proteomes" id="UP000177159"/>
    </source>
</evidence>
<protein>
    <recommendedName>
        <fullName evidence="3">Beta-ketoacyl-[acyl-carrier-protein] synthase III C-terminal domain-containing protein</fullName>
    </recommendedName>
</protein>
<keyword evidence="1" id="KW-0808">Transferase</keyword>
<sequence>MLGIVSYGFYIPRYRIKTEDIARYWGKNPESIIGSLNIYEKAIGGIDEDTLTMSYQSATMALADNIFDKTKISGVFIGSESHPYVVNPTSTILADYLDIGNNYLAYDTQFACKAATGVLISSFALVKAGFCEYVLVSGSDKATGKPGDALEYSAASAAASFILGKKDVLLEYIDSSSFSSDTPDFWRRHGNKFPSHAGRFTGEPAYFFHVHGAVKALLKKTKRKPQDFSRIIFHMPNGKFPIRCALELGFSKEQIEDSLIVRKLGNAYSACSLIGLCAVLDKSQPGDLILLASYGSGAGSDAFVFRVTKEIEKRRKNFSETIDVKQYVDYQKYLRLMGD</sequence>
<name>A0A1F7GZH6_9BACT</name>
<organism evidence="4 5">
    <name type="scientific">Candidatus Roizmanbacteria bacterium RIFCSPHIGHO2_02_FULL_37_24</name>
    <dbReference type="NCBI Taxonomy" id="1802037"/>
    <lineage>
        <taxon>Bacteria</taxon>
        <taxon>Candidatus Roizmaniibacteriota</taxon>
    </lineage>
</organism>
<dbReference type="PANTHER" id="PTHR34069:SF2">
    <property type="entry name" value="BETA-KETOACYL-[ACYL-CARRIER-PROTEIN] SYNTHASE III"/>
    <property type="match status" value="1"/>
</dbReference>
<evidence type="ECO:0000256" key="1">
    <source>
        <dbReference type="ARBA" id="ARBA00022679"/>
    </source>
</evidence>
<dbReference type="NCBIfam" id="NF003274">
    <property type="entry name" value="PRK04262.1"/>
    <property type="match status" value="1"/>
</dbReference>
<evidence type="ECO:0000259" key="3">
    <source>
        <dbReference type="Pfam" id="PF08541"/>
    </source>
</evidence>
<accession>A0A1F7GZH6</accession>
<reference evidence="4 5" key="1">
    <citation type="journal article" date="2016" name="Nat. Commun.">
        <title>Thousands of microbial genomes shed light on interconnected biogeochemical processes in an aquifer system.</title>
        <authorList>
            <person name="Anantharaman K."/>
            <person name="Brown C.T."/>
            <person name="Hug L.A."/>
            <person name="Sharon I."/>
            <person name="Castelle C.J."/>
            <person name="Probst A.J."/>
            <person name="Thomas B.C."/>
            <person name="Singh A."/>
            <person name="Wilkins M.J."/>
            <person name="Karaoz U."/>
            <person name="Brodie E.L."/>
            <person name="Williams K.H."/>
            <person name="Hubbard S.S."/>
            <person name="Banfield J.F."/>
        </authorList>
    </citation>
    <scope>NUCLEOTIDE SEQUENCE [LARGE SCALE GENOMIC DNA]</scope>
</reference>
<dbReference type="Gene3D" id="3.40.47.10">
    <property type="match status" value="1"/>
</dbReference>
<dbReference type="NCBIfam" id="TIGR00748">
    <property type="entry name" value="HMG_CoA_syn_Arc"/>
    <property type="match status" value="1"/>
</dbReference>
<feature type="domain" description="Beta-ketoacyl-[acyl-carrier-protein] synthase III C-terminal" evidence="3">
    <location>
        <begin position="218"/>
        <end position="306"/>
    </location>
</feature>
<dbReference type="AlphaFoldDB" id="A0A1F7GZH6"/>
<dbReference type="Pfam" id="PF08541">
    <property type="entry name" value="ACP_syn_III_C"/>
    <property type="match status" value="1"/>
</dbReference>
<dbReference type="GO" id="GO:0004421">
    <property type="term" value="F:hydroxymethylglutaryl-CoA synthase activity"/>
    <property type="evidence" value="ECO:0007669"/>
    <property type="project" value="InterPro"/>
</dbReference>
<evidence type="ECO:0000256" key="2">
    <source>
        <dbReference type="ARBA" id="ARBA00023315"/>
    </source>
</evidence>
<proteinExistence type="predicted"/>
<dbReference type="PANTHER" id="PTHR34069">
    <property type="entry name" value="3-OXOACYL-[ACYL-CARRIER-PROTEIN] SYNTHASE 3"/>
    <property type="match status" value="1"/>
</dbReference>
<dbReference type="InterPro" id="IPR013747">
    <property type="entry name" value="ACP_syn_III_C"/>
</dbReference>
<dbReference type="InterPro" id="IPR004656">
    <property type="entry name" value="HMG_CoA_Synthase"/>
</dbReference>
<dbReference type="Proteomes" id="UP000177159">
    <property type="component" value="Unassembled WGS sequence"/>
</dbReference>
<dbReference type="GO" id="GO:0044550">
    <property type="term" value="P:secondary metabolite biosynthetic process"/>
    <property type="evidence" value="ECO:0007669"/>
    <property type="project" value="TreeGrafter"/>
</dbReference>
<dbReference type="CDD" id="cd00827">
    <property type="entry name" value="init_cond_enzymes"/>
    <property type="match status" value="1"/>
</dbReference>
<dbReference type="SUPFAM" id="SSF53901">
    <property type="entry name" value="Thiolase-like"/>
    <property type="match status" value="2"/>
</dbReference>
<evidence type="ECO:0000313" key="4">
    <source>
        <dbReference type="EMBL" id="OGK24510.1"/>
    </source>
</evidence>
<keyword evidence="2" id="KW-0012">Acyltransferase</keyword>
<dbReference type="EMBL" id="MFZM01000006">
    <property type="protein sequence ID" value="OGK24510.1"/>
    <property type="molecule type" value="Genomic_DNA"/>
</dbReference>
<dbReference type="InterPro" id="IPR016039">
    <property type="entry name" value="Thiolase-like"/>
</dbReference>
<gene>
    <name evidence="4" type="ORF">A3C24_03090</name>
</gene>